<dbReference type="GO" id="GO:0003723">
    <property type="term" value="F:RNA binding"/>
    <property type="evidence" value="ECO:0007669"/>
    <property type="project" value="UniProtKB-ARBA"/>
</dbReference>
<feature type="region of interest" description="Disordered" evidence="40">
    <location>
        <begin position="36"/>
        <end position="297"/>
    </location>
</feature>
<feature type="compositionally biased region" description="Gly residues" evidence="40">
    <location>
        <begin position="751"/>
        <end position="764"/>
    </location>
</feature>
<feature type="compositionally biased region" description="Gly residues" evidence="40">
    <location>
        <begin position="720"/>
        <end position="743"/>
    </location>
</feature>
<dbReference type="GO" id="GO:0005524">
    <property type="term" value="F:ATP binding"/>
    <property type="evidence" value="ECO:0007669"/>
    <property type="project" value="UniProtKB-KW"/>
</dbReference>
<dbReference type="Gene3D" id="2.60.120.920">
    <property type="match status" value="1"/>
</dbReference>
<keyword evidence="24" id="KW-0067">ATP-binding</keyword>
<keyword evidence="21" id="KW-0498">Mitosis</keyword>
<evidence type="ECO:0000256" key="14">
    <source>
        <dbReference type="ARBA" id="ARBA00022499"/>
    </source>
</evidence>
<dbReference type="GO" id="GO:0005813">
    <property type="term" value="C:centrosome"/>
    <property type="evidence" value="ECO:0007669"/>
    <property type="project" value="UniProtKB-SubCell"/>
</dbReference>
<keyword evidence="27" id="KW-0164">Citrullination</keyword>
<evidence type="ECO:0000313" key="44">
    <source>
        <dbReference type="Proteomes" id="UP000694521"/>
    </source>
</evidence>
<dbReference type="Proteomes" id="UP000694521">
    <property type="component" value="Unplaced"/>
</dbReference>
<evidence type="ECO:0000256" key="6">
    <source>
        <dbReference type="ARBA" id="ARBA00004463"/>
    </source>
</evidence>
<keyword evidence="14" id="KW-1017">Isopeptide bond</keyword>
<keyword evidence="20" id="KW-0013">ADP-ribosylation</keyword>
<dbReference type="GO" id="GO:0030496">
    <property type="term" value="C:midbody"/>
    <property type="evidence" value="ECO:0007669"/>
    <property type="project" value="UniProtKB-SubCell"/>
</dbReference>
<evidence type="ECO:0000256" key="37">
    <source>
        <dbReference type="ARBA" id="ARBA00023328"/>
    </source>
</evidence>
<keyword evidence="30" id="KW-0010">Activator</keyword>
<keyword evidence="31" id="KW-0804">Transcription</keyword>
<organism evidence="43 44">
    <name type="scientific">Anser cygnoides</name>
    <name type="common">Swan goose</name>
    <dbReference type="NCBI Taxonomy" id="8845"/>
    <lineage>
        <taxon>Eukaryota</taxon>
        <taxon>Metazoa</taxon>
        <taxon>Chordata</taxon>
        <taxon>Craniata</taxon>
        <taxon>Vertebrata</taxon>
        <taxon>Euteleostomi</taxon>
        <taxon>Archelosauria</taxon>
        <taxon>Archosauria</taxon>
        <taxon>Dinosauria</taxon>
        <taxon>Saurischia</taxon>
        <taxon>Theropoda</taxon>
        <taxon>Coelurosauria</taxon>
        <taxon>Aves</taxon>
        <taxon>Neognathae</taxon>
        <taxon>Galloanserae</taxon>
        <taxon>Anseriformes</taxon>
        <taxon>Anatidae</taxon>
        <taxon>Anserinae</taxon>
        <taxon>Anser</taxon>
    </lineage>
</organism>
<evidence type="ECO:0000256" key="18">
    <source>
        <dbReference type="ARBA" id="ARBA00022728"/>
    </source>
</evidence>
<dbReference type="Pfam" id="PF13671">
    <property type="entry name" value="AAA_33"/>
    <property type="match status" value="1"/>
</dbReference>
<evidence type="ECO:0000256" key="9">
    <source>
        <dbReference type="ARBA" id="ARBA00022454"/>
    </source>
</evidence>
<evidence type="ECO:0000256" key="17">
    <source>
        <dbReference type="ARBA" id="ARBA00022664"/>
    </source>
</evidence>
<dbReference type="PANTHER" id="PTHR12381">
    <property type="entry name" value="HETEROGENEOUS NUCLEAR RIBONUCLEOPROTEIN U FAMILY MEMBER"/>
    <property type="match status" value="1"/>
</dbReference>
<dbReference type="FunFam" id="2.60.120.920:FF:000006">
    <property type="entry name" value="heterogeneous nuclear ribonucleoprotein U isoform X1"/>
    <property type="match status" value="1"/>
</dbReference>
<evidence type="ECO:0000256" key="28">
    <source>
        <dbReference type="ARBA" id="ARBA00022990"/>
    </source>
</evidence>
<evidence type="ECO:0000256" key="34">
    <source>
        <dbReference type="ARBA" id="ARBA00023242"/>
    </source>
</evidence>
<evidence type="ECO:0000256" key="10">
    <source>
        <dbReference type="ARBA" id="ARBA00022473"/>
    </source>
</evidence>
<evidence type="ECO:0000256" key="2">
    <source>
        <dbReference type="ARBA" id="ARBA00004214"/>
    </source>
</evidence>
<feature type="domain" description="SAP" evidence="42">
    <location>
        <begin position="8"/>
        <end position="42"/>
    </location>
</feature>
<keyword evidence="17" id="KW-0507">mRNA processing</keyword>
<evidence type="ECO:0000256" key="5">
    <source>
        <dbReference type="ARBA" id="ARBA00004324"/>
    </source>
</evidence>
<feature type="domain" description="B30.2/SPRY" evidence="41">
    <location>
        <begin position="284"/>
        <end position="480"/>
    </location>
</feature>
<evidence type="ECO:0000259" key="41">
    <source>
        <dbReference type="PROSITE" id="PS50188"/>
    </source>
</evidence>
<evidence type="ECO:0000256" key="32">
    <source>
        <dbReference type="ARBA" id="ARBA00023187"/>
    </source>
</evidence>
<dbReference type="InterPro" id="IPR027417">
    <property type="entry name" value="P-loop_NTPase"/>
</dbReference>
<evidence type="ECO:0000256" key="7">
    <source>
        <dbReference type="ARBA" id="ARBA00004629"/>
    </source>
</evidence>
<keyword evidence="33" id="KW-0206">Cytoskeleton</keyword>
<feature type="compositionally biased region" description="Basic and acidic residues" evidence="40">
    <location>
        <begin position="249"/>
        <end position="282"/>
    </location>
</feature>
<keyword evidence="44" id="KW-1185">Reference proteome</keyword>
<evidence type="ECO:0000256" key="31">
    <source>
        <dbReference type="ARBA" id="ARBA00023163"/>
    </source>
</evidence>
<dbReference type="GO" id="GO:0016363">
    <property type="term" value="C:nuclear matrix"/>
    <property type="evidence" value="ECO:0007669"/>
    <property type="project" value="UniProtKB-SubCell"/>
</dbReference>
<evidence type="ECO:0000256" key="21">
    <source>
        <dbReference type="ARBA" id="ARBA00022776"/>
    </source>
</evidence>
<evidence type="ECO:0000256" key="38">
    <source>
        <dbReference type="ARBA" id="ARBA00073300"/>
    </source>
</evidence>
<keyword evidence="18" id="KW-0747">Spliceosome</keyword>
<dbReference type="SMART" id="SM00449">
    <property type="entry name" value="SPRY"/>
    <property type="match status" value="1"/>
</dbReference>
<dbReference type="GO" id="GO:0051301">
    <property type="term" value="P:cell division"/>
    <property type="evidence" value="ECO:0007669"/>
    <property type="project" value="UniProtKB-KW"/>
</dbReference>
<keyword evidence="29" id="KW-0805">Transcription regulation</keyword>
<keyword evidence="16" id="KW-0132">Cell division</keyword>
<dbReference type="GO" id="GO:0000776">
    <property type="term" value="C:kinetochore"/>
    <property type="evidence" value="ECO:0007669"/>
    <property type="project" value="UniProtKB-KW"/>
</dbReference>
<dbReference type="GO" id="GO:0045944">
    <property type="term" value="P:positive regulation of transcription by RNA polymerase II"/>
    <property type="evidence" value="ECO:0007669"/>
    <property type="project" value="TreeGrafter"/>
</dbReference>
<evidence type="ECO:0000256" key="30">
    <source>
        <dbReference type="ARBA" id="ARBA00023159"/>
    </source>
</evidence>
<evidence type="ECO:0000256" key="25">
    <source>
        <dbReference type="ARBA" id="ARBA00022843"/>
    </source>
</evidence>
<keyword evidence="19" id="KW-0547">Nucleotide-binding</keyword>
<dbReference type="Pfam" id="PF00622">
    <property type="entry name" value="SPRY"/>
    <property type="match status" value="1"/>
</dbReference>
<protein>
    <recommendedName>
        <fullName evidence="38">Heterogeneous nuclear ribonucleoprotein U</fullName>
    </recommendedName>
    <alternativeName>
        <fullName evidence="39">Scaffold-attachment factor A</fullName>
    </alternativeName>
</protein>
<dbReference type="InterPro" id="IPR013320">
    <property type="entry name" value="ConA-like_dom_sf"/>
</dbReference>
<evidence type="ECO:0000256" key="12">
    <source>
        <dbReference type="ARBA" id="ARBA00022490"/>
    </source>
</evidence>
<dbReference type="AlphaFoldDB" id="A0A8B9DX25"/>
<keyword evidence="35" id="KW-0687">Ribonucleoprotein</keyword>
<dbReference type="InterPro" id="IPR035778">
    <property type="entry name" value="SPRY_hnRNP_U"/>
</dbReference>
<evidence type="ECO:0000256" key="20">
    <source>
        <dbReference type="ARBA" id="ARBA00022765"/>
    </source>
</evidence>
<evidence type="ECO:0000256" key="22">
    <source>
        <dbReference type="ARBA" id="ARBA00022782"/>
    </source>
</evidence>
<dbReference type="InterPro" id="IPR003034">
    <property type="entry name" value="SAP_dom"/>
</dbReference>
<proteinExistence type="predicted"/>
<feature type="compositionally biased region" description="Low complexity" evidence="40">
    <location>
        <begin position="53"/>
        <end position="91"/>
    </location>
</feature>
<feature type="region of interest" description="Disordered" evidence="40">
    <location>
        <begin position="686"/>
        <end position="769"/>
    </location>
</feature>
<dbReference type="Pfam" id="PF02037">
    <property type="entry name" value="SAP"/>
    <property type="match status" value="1"/>
</dbReference>
<keyword evidence="10" id="KW-0217">Developmental protein</keyword>
<evidence type="ECO:0000256" key="36">
    <source>
        <dbReference type="ARBA" id="ARBA00023306"/>
    </source>
</evidence>
<keyword evidence="26" id="KW-0156">Chromatin regulator</keyword>
<evidence type="ECO:0000256" key="1">
    <source>
        <dbReference type="ARBA" id="ARBA00004109"/>
    </source>
</evidence>
<dbReference type="SUPFAM" id="SSF49899">
    <property type="entry name" value="Concanavalin A-like lectins/glucanases"/>
    <property type="match status" value="1"/>
</dbReference>
<feature type="compositionally biased region" description="Basic and acidic residues" evidence="40">
    <location>
        <begin position="686"/>
        <end position="699"/>
    </location>
</feature>
<dbReference type="InterPro" id="IPR043136">
    <property type="entry name" value="B30.2/SPRY_sf"/>
</dbReference>
<keyword evidence="11" id="KW-0488">Methylation</keyword>
<dbReference type="PROSITE" id="PS50188">
    <property type="entry name" value="B302_SPRY"/>
    <property type="match status" value="1"/>
</dbReference>
<evidence type="ECO:0000256" key="39">
    <source>
        <dbReference type="ARBA" id="ARBA00083838"/>
    </source>
</evidence>
<evidence type="ECO:0000256" key="35">
    <source>
        <dbReference type="ARBA" id="ARBA00023274"/>
    </source>
</evidence>
<evidence type="ECO:0000256" key="3">
    <source>
        <dbReference type="ARBA" id="ARBA00004241"/>
    </source>
</evidence>
<evidence type="ECO:0000256" key="11">
    <source>
        <dbReference type="ARBA" id="ARBA00022481"/>
    </source>
</evidence>
<keyword evidence="15" id="KW-0597">Phosphoprotein</keyword>
<dbReference type="FunFam" id="1.10.720.30:FF:000004">
    <property type="entry name" value="heterogeneous nuclear ribonucleoprotein U isoform X1"/>
    <property type="match status" value="1"/>
</dbReference>
<evidence type="ECO:0000256" key="16">
    <source>
        <dbReference type="ARBA" id="ARBA00022618"/>
    </source>
</evidence>
<dbReference type="GO" id="GO:0005681">
    <property type="term" value="C:spliceosomal complex"/>
    <property type="evidence" value="ECO:0007669"/>
    <property type="project" value="UniProtKB-KW"/>
</dbReference>
<feature type="compositionally biased region" description="Acidic residues" evidence="40">
    <location>
        <begin position="92"/>
        <end position="113"/>
    </location>
</feature>
<evidence type="ECO:0000259" key="42">
    <source>
        <dbReference type="PROSITE" id="PS50800"/>
    </source>
</evidence>
<dbReference type="FunFam" id="3.40.50.300:FF:000376">
    <property type="entry name" value="Putative heterogeneous nuclear ribonucleoprotein U"/>
    <property type="match status" value="1"/>
</dbReference>
<dbReference type="GO" id="GO:0016607">
    <property type="term" value="C:nuclear speck"/>
    <property type="evidence" value="ECO:0007669"/>
    <property type="project" value="UniProtKB-SubCell"/>
</dbReference>
<evidence type="ECO:0000256" key="8">
    <source>
        <dbReference type="ARBA" id="ARBA00004647"/>
    </source>
</evidence>
<evidence type="ECO:0000256" key="4">
    <source>
        <dbReference type="ARBA" id="ARBA00004300"/>
    </source>
</evidence>
<evidence type="ECO:0000256" key="33">
    <source>
        <dbReference type="ARBA" id="ARBA00023212"/>
    </source>
</evidence>
<keyword evidence="37" id="KW-0137">Centromere</keyword>
<dbReference type="CDD" id="cd12884">
    <property type="entry name" value="SPRY_hnRNP"/>
    <property type="match status" value="1"/>
</dbReference>
<dbReference type="GO" id="GO:0006325">
    <property type="term" value="P:chromatin organization"/>
    <property type="evidence" value="ECO:0007669"/>
    <property type="project" value="UniProtKB-KW"/>
</dbReference>
<dbReference type="GO" id="GO:0030154">
    <property type="term" value="P:cell differentiation"/>
    <property type="evidence" value="ECO:0007669"/>
    <property type="project" value="UniProtKB-KW"/>
</dbReference>
<feature type="compositionally biased region" description="Low complexity" evidence="40">
    <location>
        <begin position="164"/>
        <end position="173"/>
    </location>
</feature>
<feature type="compositionally biased region" description="Gly residues" evidence="40">
    <location>
        <begin position="233"/>
        <end position="247"/>
    </location>
</feature>
<evidence type="ECO:0000256" key="13">
    <source>
        <dbReference type="ARBA" id="ARBA00022491"/>
    </source>
</evidence>
<dbReference type="PANTHER" id="PTHR12381:SF11">
    <property type="entry name" value="HETEROGENEOUS NUCLEAR RIBONUCLEOPROTEIN U"/>
    <property type="match status" value="1"/>
</dbReference>
<sequence length="848" mass="91851">MSCSPVNVKKLKVSELKEELKKRRLSDKGLKADLMERLQAALDQEEAGGGGPASSAAEPGNGSMEGEAAESGGGAAQLRQAGGPDQAAASTAEDDDEEGLEAADGDAMELGEENGERAGAGGGPMEEEAGGEEEEEEEEEDENGDDQGFQEGEDELADEEEAAAGDANGHGEQPPQPQQPQPQQQQQPPPLLQPRGAAKEPAAKSAGGASGPPAAASAGPAKQQQQQQKKAEGGGGGGRPGAQGAGGDAKAEQKPGEKKRGVKRPREDHGRGYFEYIEENKYSRAKSPQPPVEEEDEHFDDTVVCLDTYNCDLHFKISRDRFSASSLTMESFAFLWAGGRASYGVSKGKVCFEMKVTEKIPVKHLYTKDIDIHEVRVGWSLNTSGMLLGEEEFSYGYSLKGIKTCNCETEDFGEKFDENDVIGCFANFDGDEVELSYSKNGQELGVAFKISKEALDGRPLFPHVLCHNCAVEFNFGQKEEPYFPVPEEYTFIQKVPLEDRVRGPKGPEQKKDCEVVMMIGLPGAGKTTWVTKHAAANPGKYNILGTNTIMDKMMVAGFKRQMADTGKLNTLLQRAPQCLGKFIEIAARKKRNFILDQTNVSAAAQRRKMCLFAGFQRKAVVVCPKDEDYKQRTQKKAEVEGKDLPEHAVLKMKGNFTLPEVAECFDEIIYVELQKEEAQKLLEQYKEESKKSLPPEKKQNTGSKKNKKSNKNQFNRGQRGRGGFNMRGNFRGGVPGNRGGYNRRGGNMPQRGGGGGGGGGGSSGAIGYPYPRGPVFPSRGGYSNRGNYNRGGMPNRGNYNQNFRTAVIKDLSLLPLTLSAPNDALPLISVGFLHVVTNAMQHESQALV</sequence>
<gene>
    <name evidence="43" type="primary">HNRNPU</name>
</gene>
<dbReference type="Gene3D" id="1.10.720.30">
    <property type="entry name" value="SAP domain"/>
    <property type="match status" value="1"/>
</dbReference>
<dbReference type="SMART" id="SM00513">
    <property type="entry name" value="SAP"/>
    <property type="match status" value="1"/>
</dbReference>
<dbReference type="InterPro" id="IPR001870">
    <property type="entry name" value="B30.2/SPRY"/>
</dbReference>
<keyword evidence="36" id="KW-0131">Cell cycle</keyword>
<dbReference type="SUPFAM" id="SSF68906">
    <property type="entry name" value="SAP domain"/>
    <property type="match status" value="1"/>
</dbReference>
<dbReference type="GO" id="GO:0009986">
    <property type="term" value="C:cell surface"/>
    <property type="evidence" value="ECO:0007669"/>
    <property type="project" value="UniProtKB-SubCell"/>
</dbReference>
<evidence type="ECO:0000256" key="15">
    <source>
        <dbReference type="ARBA" id="ARBA00022553"/>
    </source>
</evidence>
<keyword evidence="34" id="KW-0539">Nucleus</keyword>
<keyword evidence="9" id="KW-0158">Chromosome</keyword>
<evidence type="ECO:0000256" key="19">
    <source>
        <dbReference type="ARBA" id="ARBA00022741"/>
    </source>
</evidence>
<dbReference type="GO" id="GO:1990841">
    <property type="term" value="F:promoter-specific chromatin binding"/>
    <property type="evidence" value="ECO:0007669"/>
    <property type="project" value="TreeGrafter"/>
</dbReference>
<reference evidence="43" key="2">
    <citation type="submission" date="2025-09" db="UniProtKB">
        <authorList>
            <consortium name="Ensembl"/>
        </authorList>
    </citation>
    <scope>IDENTIFICATION</scope>
</reference>
<name>A0A8B9DX25_ANSCY</name>
<evidence type="ECO:0000256" key="27">
    <source>
        <dbReference type="ARBA" id="ARBA00022934"/>
    </source>
</evidence>
<evidence type="ECO:0000256" key="29">
    <source>
        <dbReference type="ARBA" id="ARBA00023015"/>
    </source>
</evidence>
<evidence type="ECO:0000256" key="24">
    <source>
        <dbReference type="ARBA" id="ARBA00022840"/>
    </source>
</evidence>
<dbReference type="Ensembl" id="ENSACDT00005015451.1">
    <property type="protein sequence ID" value="ENSACDP00005012814.1"/>
    <property type="gene ID" value="ENSACDG00005009439.1"/>
</dbReference>
<evidence type="ECO:0000256" key="26">
    <source>
        <dbReference type="ARBA" id="ARBA00022853"/>
    </source>
</evidence>
<keyword evidence="12" id="KW-0963">Cytoplasm</keyword>
<evidence type="ECO:0000313" key="43">
    <source>
        <dbReference type="Ensembl" id="ENSACDP00005012814.1"/>
    </source>
</evidence>
<keyword evidence="25" id="KW-0832">Ubl conjugation</keyword>
<evidence type="ECO:0000256" key="40">
    <source>
        <dbReference type="SAM" id="MobiDB-lite"/>
    </source>
</evidence>
<dbReference type="GO" id="GO:0000922">
    <property type="term" value="C:spindle pole"/>
    <property type="evidence" value="ECO:0007669"/>
    <property type="project" value="UniProtKB-SubCell"/>
</dbReference>
<dbReference type="InterPro" id="IPR003877">
    <property type="entry name" value="SPRY_dom"/>
</dbReference>
<feature type="compositionally biased region" description="Acidic residues" evidence="40">
    <location>
        <begin position="151"/>
        <end position="163"/>
    </location>
</feature>
<dbReference type="GO" id="GO:0000380">
    <property type="term" value="P:alternative mRNA splicing, via spliceosome"/>
    <property type="evidence" value="ECO:0007669"/>
    <property type="project" value="TreeGrafter"/>
</dbReference>
<keyword evidence="23" id="KW-0995">Kinetochore</keyword>
<accession>A0A8B9DX25</accession>
<dbReference type="SUPFAM" id="SSF52540">
    <property type="entry name" value="P-loop containing nucleoside triphosphate hydrolases"/>
    <property type="match status" value="1"/>
</dbReference>
<feature type="compositionally biased region" description="Low complexity" evidence="40">
    <location>
        <begin position="203"/>
        <end position="228"/>
    </location>
</feature>
<reference evidence="43" key="1">
    <citation type="submission" date="2025-08" db="UniProtKB">
        <authorList>
            <consortium name="Ensembl"/>
        </authorList>
    </citation>
    <scope>IDENTIFICATION</scope>
</reference>
<keyword evidence="32" id="KW-0508">mRNA splicing</keyword>
<keyword evidence="28" id="KW-0007">Acetylation</keyword>
<dbReference type="Gene3D" id="3.40.50.300">
    <property type="entry name" value="P-loop containing nucleotide triphosphate hydrolases"/>
    <property type="match status" value="1"/>
</dbReference>
<comment type="subcellular location">
    <subcellularLocation>
        <location evidence="3">Cell surface</location>
    </subcellularLocation>
    <subcellularLocation>
        <location evidence="7">Chromosome</location>
        <location evidence="7">Centromere</location>
        <location evidence="7">Kinetochore</location>
    </subcellularLocation>
    <subcellularLocation>
        <location evidence="4">Cytoplasm</location>
        <location evidence="4">Cytoskeleton</location>
        <location evidence="4">Microtubule organizing center</location>
        <location evidence="4">Centrosome</location>
    </subcellularLocation>
    <subcellularLocation>
        <location evidence="8">Cytoplasm</location>
        <location evidence="8">Cytoskeleton</location>
        <location evidence="8">Spindle pole</location>
    </subcellularLocation>
    <subcellularLocation>
        <location evidence="6">Cytoplasmic granule</location>
    </subcellularLocation>
    <subcellularLocation>
        <location evidence="2">Midbody</location>
    </subcellularLocation>
    <subcellularLocation>
        <location evidence="1">Nucleus matrix</location>
    </subcellularLocation>
    <subcellularLocation>
        <location evidence="5">Nucleus speckle</location>
    </subcellularLocation>
</comment>
<feature type="compositionally biased region" description="Acidic residues" evidence="40">
    <location>
        <begin position="125"/>
        <end position="145"/>
    </location>
</feature>
<keyword evidence="13" id="KW-0678">Repressor</keyword>
<keyword evidence="22" id="KW-0221">Differentiation</keyword>
<dbReference type="PROSITE" id="PS50800">
    <property type="entry name" value="SAP"/>
    <property type="match status" value="1"/>
</dbReference>
<evidence type="ECO:0000256" key="23">
    <source>
        <dbReference type="ARBA" id="ARBA00022838"/>
    </source>
</evidence>
<dbReference type="InterPro" id="IPR036361">
    <property type="entry name" value="SAP_dom_sf"/>
</dbReference>